<feature type="compositionally biased region" description="Low complexity" evidence="6">
    <location>
        <begin position="377"/>
        <end position="396"/>
    </location>
</feature>
<keyword evidence="4" id="KW-0804">Transcription</keyword>
<dbReference type="PANTHER" id="PTHR12264">
    <property type="entry name" value="TRANSCRIPTION INITIATION FACTOR TFIID SUBUNIT 12"/>
    <property type="match status" value="1"/>
</dbReference>
<dbReference type="Gramene" id="TVU36528">
    <property type="protein sequence ID" value="TVU36528"/>
    <property type="gene ID" value="EJB05_18465"/>
</dbReference>
<feature type="compositionally biased region" description="Polar residues" evidence="6">
    <location>
        <begin position="506"/>
        <end position="518"/>
    </location>
</feature>
<comment type="similarity">
    <text evidence="2">Belongs to the TAF12 family.</text>
</comment>
<name>A0A5J9VL80_9POAL</name>
<feature type="compositionally biased region" description="Polar residues" evidence="6">
    <location>
        <begin position="11"/>
        <end position="24"/>
    </location>
</feature>
<dbReference type="GO" id="GO:0017025">
    <property type="term" value="F:TBP-class protein binding"/>
    <property type="evidence" value="ECO:0007669"/>
    <property type="project" value="TreeGrafter"/>
</dbReference>
<evidence type="ECO:0000256" key="4">
    <source>
        <dbReference type="ARBA" id="ARBA00023163"/>
    </source>
</evidence>
<dbReference type="CDD" id="cd07981">
    <property type="entry name" value="HFD_TAF12"/>
    <property type="match status" value="1"/>
</dbReference>
<dbReference type="GO" id="GO:0051123">
    <property type="term" value="P:RNA polymerase II preinitiation complex assembly"/>
    <property type="evidence" value="ECO:0007669"/>
    <property type="project" value="TreeGrafter"/>
</dbReference>
<feature type="region of interest" description="Disordered" evidence="6">
    <location>
        <begin position="268"/>
        <end position="305"/>
    </location>
</feature>
<dbReference type="EMBL" id="RWGY01000009">
    <property type="protein sequence ID" value="TVU36528.1"/>
    <property type="molecule type" value="Genomic_DNA"/>
</dbReference>
<keyword evidence="5" id="KW-0539">Nucleus</keyword>
<dbReference type="InterPro" id="IPR037794">
    <property type="entry name" value="TAF12"/>
</dbReference>
<dbReference type="GO" id="GO:0009736">
    <property type="term" value="P:cytokinin-activated signaling pathway"/>
    <property type="evidence" value="ECO:0007669"/>
    <property type="project" value="EnsemblPlants"/>
</dbReference>
<feature type="compositionally biased region" description="Polar residues" evidence="6">
    <location>
        <begin position="287"/>
        <end position="301"/>
    </location>
</feature>
<accession>A0A5J9VL80</accession>
<evidence type="ECO:0000313" key="8">
    <source>
        <dbReference type="EMBL" id="TVU36528.1"/>
    </source>
</evidence>
<dbReference type="Proteomes" id="UP000324897">
    <property type="component" value="Unassembled WGS sequence"/>
</dbReference>
<dbReference type="GO" id="GO:0000124">
    <property type="term" value="C:SAGA complex"/>
    <property type="evidence" value="ECO:0007669"/>
    <property type="project" value="InterPro"/>
</dbReference>
<sequence length="544" mass="57473">MADQPPGAVSASPQPDQLAGSVSTPQNPNPNPLLSPQIPPSPTVSDLSAHISSPQQLDPSAAASAGGSNDYPPRPPQMQAPSPSQAAAGAGGFGQIHRSGSASRLSTASQLPQYAAMARMYGGQMSFSGGGGQITQQQQQQQLAARAAMLGQNQLGLLQGQGNAAHFGLQSQMMGQPRQKGMVQGINAANAAQALQGMQSMGVMGTLGMNQMRPNGTIPYAAQQRFAHAQMRPQVSQQAALSPQKVAGQGLTRTASIAALNSQIPGSSQNGQMVAMSLPQQQQSQQRMNPLQSSMGSPVSPQQQFQQQRFLIMQQLQQKAGLSQQQIAQAQQNPHLTANQLMQQQQLLQQFQQQQSQQSPRISASGSQKSTNLTGSQPGTPMSGGTMTGGSASQGAEGTSQLLGKRKIQDLVTQVDPLGKVDPDVEDLLLEIADDFIDSVTAFACTLAKHRKSSVVEAKDVLLHLERNWHLSVPGFSREDKNPQRNSVKPLVDPQQLESDAAGIRGTSNKLIANNLAGNHQIRPQVADPSPMPVVGPQSKVPRF</sequence>
<feature type="region of interest" description="Disordered" evidence="6">
    <location>
        <begin position="351"/>
        <end position="399"/>
    </location>
</feature>
<dbReference type="GO" id="GO:0009867">
    <property type="term" value="P:jasmonic acid mediated signaling pathway"/>
    <property type="evidence" value="ECO:0007669"/>
    <property type="project" value="EnsemblPlants"/>
</dbReference>
<evidence type="ECO:0000256" key="1">
    <source>
        <dbReference type="ARBA" id="ARBA00004123"/>
    </source>
</evidence>
<evidence type="ECO:0000256" key="2">
    <source>
        <dbReference type="ARBA" id="ARBA00007530"/>
    </source>
</evidence>
<dbReference type="SUPFAM" id="SSF47113">
    <property type="entry name" value="Histone-fold"/>
    <property type="match status" value="1"/>
</dbReference>
<evidence type="ECO:0000256" key="5">
    <source>
        <dbReference type="ARBA" id="ARBA00023242"/>
    </source>
</evidence>
<feature type="compositionally biased region" description="Polar residues" evidence="6">
    <location>
        <begin position="98"/>
        <end position="107"/>
    </location>
</feature>
<evidence type="ECO:0000313" key="9">
    <source>
        <dbReference type="Proteomes" id="UP000324897"/>
    </source>
</evidence>
<comment type="subcellular location">
    <subcellularLocation>
        <location evidence="1">Nucleus</location>
    </subcellularLocation>
</comment>
<proteinExistence type="inferred from homology"/>
<dbReference type="Gene3D" id="1.10.20.10">
    <property type="entry name" value="Histone, subunit A"/>
    <property type="match status" value="1"/>
</dbReference>
<evidence type="ECO:0000256" key="6">
    <source>
        <dbReference type="SAM" id="MobiDB-lite"/>
    </source>
</evidence>
<dbReference type="GO" id="GO:0003677">
    <property type="term" value="F:DNA binding"/>
    <property type="evidence" value="ECO:0007669"/>
    <property type="project" value="TreeGrafter"/>
</dbReference>
<evidence type="ECO:0000256" key="3">
    <source>
        <dbReference type="ARBA" id="ARBA00023015"/>
    </source>
</evidence>
<organism evidence="8 9">
    <name type="scientific">Eragrostis curvula</name>
    <name type="common">weeping love grass</name>
    <dbReference type="NCBI Taxonomy" id="38414"/>
    <lineage>
        <taxon>Eukaryota</taxon>
        <taxon>Viridiplantae</taxon>
        <taxon>Streptophyta</taxon>
        <taxon>Embryophyta</taxon>
        <taxon>Tracheophyta</taxon>
        <taxon>Spermatophyta</taxon>
        <taxon>Magnoliopsida</taxon>
        <taxon>Liliopsida</taxon>
        <taxon>Poales</taxon>
        <taxon>Poaceae</taxon>
        <taxon>PACMAD clade</taxon>
        <taxon>Chloridoideae</taxon>
        <taxon>Eragrostideae</taxon>
        <taxon>Eragrostidinae</taxon>
        <taxon>Eragrostis</taxon>
    </lineage>
</organism>
<feature type="region of interest" description="Disordered" evidence="6">
    <location>
        <begin position="1"/>
        <end position="107"/>
    </location>
</feature>
<dbReference type="GO" id="GO:0010104">
    <property type="term" value="P:regulation of ethylene-activated signaling pathway"/>
    <property type="evidence" value="ECO:0007669"/>
    <property type="project" value="EnsemblPlants"/>
</dbReference>
<dbReference type="PANTHER" id="PTHR12264:SF26">
    <property type="entry name" value="TRANSCRIPTION INITIATION FACTOR TFIID SUBUNIT 12B"/>
    <property type="match status" value="1"/>
</dbReference>
<dbReference type="Pfam" id="PF03847">
    <property type="entry name" value="TFIID_20kDa"/>
    <property type="match status" value="1"/>
</dbReference>
<protein>
    <recommendedName>
        <fullName evidence="7">Transcription initiation factor TFIID subunit 12 domain-containing protein</fullName>
    </recommendedName>
</protein>
<dbReference type="AlphaFoldDB" id="A0A5J9VL80"/>
<dbReference type="GO" id="GO:0046982">
    <property type="term" value="F:protein heterodimerization activity"/>
    <property type="evidence" value="ECO:0007669"/>
    <property type="project" value="InterPro"/>
</dbReference>
<dbReference type="InterPro" id="IPR009072">
    <property type="entry name" value="Histone-fold"/>
</dbReference>
<feature type="compositionally biased region" description="Low complexity" evidence="6">
    <location>
        <begin position="79"/>
        <end position="88"/>
    </location>
</feature>
<comment type="caution">
    <text evidence="8">The sequence shown here is derived from an EMBL/GenBank/DDBJ whole genome shotgun (WGS) entry which is preliminary data.</text>
</comment>
<keyword evidence="9" id="KW-1185">Reference proteome</keyword>
<dbReference type="FunFam" id="1.10.20.10:FF:000011">
    <property type="entry name" value="Transcription initiation factor TFIID subunit 12"/>
    <property type="match status" value="1"/>
</dbReference>
<keyword evidence="3" id="KW-0805">Transcription regulation</keyword>
<feature type="region of interest" description="Disordered" evidence="6">
    <location>
        <begin position="476"/>
        <end position="544"/>
    </location>
</feature>
<reference evidence="8 9" key="1">
    <citation type="journal article" date="2019" name="Sci. Rep.">
        <title>A high-quality genome of Eragrostis curvula grass provides insights into Poaceae evolution and supports new strategies to enhance forage quality.</title>
        <authorList>
            <person name="Carballo J."/>
            <person name="Santos B.A.C.M."/>
            <person name="Zappacosta D."/>
            <person name="Garbus I."/>
            <person name="Selva J.P."/>
            <person name="Gallo C.A."/>
            <person name="Diaz A."/>
            <person name="Albertini E."/>
            <person name="Caccamo M."/>
            <person name="Echenique V."/>
        </authorList>
    </citation>
    <scope>NUCLEOTIDE SEQUENCE [LARGE SCALE GENOMIC DNA]</scope>
    <source>
        <strain evidence="9">cv. Victoria</strain>
        <tissue evidence="8">Leaf</tissue>
    </source>
</reference>
<gene>
    <name evidence="8" type="ORF">EJB05_18465</name>
</gene>
<dbReference type="GO" id="GO:0005669">
    <property type="term" value="C:transcription factor TFIID complex"/>
    <property type="evidence" value="ECO:0007669"/>
    <property type="project" value="InterPro"/>
</dbReference>
<dbReference type="InterPro" id="IPR003228">
    <property type="entry name" value="TFIID_TAF12_dom"/>
</dbReference>
<feature type="domain" description="Transcription initiation factor TFIID subunit 12" evidence="7">
    <location>
        <begin position="404"/>
        <end position="471"/>
    </location>
</feature>
<feature type="compositionally biased region" description="Polar residues" evidence="6">
    <location>
        <begin position="43"/>
        <end position="58"/>
    </location>
</feature>
<feature type="compositionally biased region" description="Pro residues" evidence="6">
    <location>
        <begin position="27"/>
        <end position="42"/>
    </location>
</feature>
<evidence type="ECO:0000259" key="7">
    <source>
        <dbReference type="Pfam" id="PF03847"/>
    </source>
</evidence>
<dbReference type="OrthoDB" id="2193432at2759"/>
<feature type="compositionally biased region" description="Polar residues" evidence="6">
    <location>
        <begin position="359"/>
        <end position="376"/>
    </location>
</feature>